<dbReference type="Proteomes" id="UP000187203">
    <property type="component" value="Unassembled WGS sequence"/>
</dbReference>
<dbReference type="EMBL" id="AWUE01019621">
    <property type="protein sequence ID" value="OMO72718.1"/>
    <property type="molecule type" value="Genomic_DNA"/>
</dbReference>
<evidence type="ECO:0000256" key="1">
    <source>
        <dbReference type="SAM" id="MobiDB-lite"/>
    </source>
</evidence>
<evidence type="ECO:0000313" key="2">
    <source>
        <dbReference type="EMBL" id="OMO72718.1"/>
    </source>
</evidence>
<organism evidence="2 3">
    <name type="scientific">Corchorus olitorius</name>
    <dbReference type="NCBI Taxonomy" id="93759"/>
    <lineage>
        <taxon>Eukaryota</taxon>
        <taxon>Viridiplantae</taxon>
        <taxon>Streptophyta</taxon>
        <taxon>Embryophyta</taxon>
        <taxon>Tracheophyta</taxon>
        <taxon>Spermatophyta</taxon>
        <taxon>Magnoliopsida</taxon>
        <taxon>eudicotyledons</taxon>
        <taxon>Gunneridae</taxon>
        <taxon>Pentapetalae</taxon>
        <taxon>rosids</taxon>
        <taxon>malvids</taxon>
        <taxon>Malvales</taxon>
        <taxon>Malvaceae</taxon>
        <taxon>Grewioideae</taxon>
        <taxon>Apeibeae</taxon>
        <taxon>Corchorus</taxon>
    </lineage>
</organism>
<feature type="region of interest" description="Disordered" evidence="1">
    <location>
        <begin position="1"/>
        <end position="45"/>
    </location>
</feature>
<proteinExistence type="predicted"/>
<keyword evidence="3" id="KW-1185">Reference proteome</keyword>
<comment type="caution">
    <text evidence="2">The sequence shown here is derived from an EMBL/GenBank/DDBJ whole genome shotgun (WGS) entry which is preliminary data.</text>
</comment>
<accession>A0A1R3HQU7</accession>
<sequence length="45" mass="5318">MKATMDEHRNFQKSAPGFPPPRSMLRMRKSKAQSIQRESESVERR</sequence>
<evidence type="ECO:0000313" key="3">
    <source>
        <dbReference type="Proteomes" id="UP000187203"/>
    </source>
</evidence>
<gene>
    <name evidence="2" type="ORF">COLO4_27502</name>
</gene>
<protein>
    <submittedName>
        <fullName evidence="2">Uncharacterized protein</fullName>
    </submittedName>
</protein>
<reference evidence="3" key="1">
    <citation type="submission" date="2013-09" db="EMBL/GenBank/DDBJ databases">
        <title>Corchorus olitorius genome sequencing.</title>
        <authorList>
            <person name="Alam M."/>
            <person name="Haque M.S."/>
            <person name="Islam M.S."/>
            <person name="Emdad E.M."/>
            <person name="Islam M.M."/>
            <person name="Ahmed B."/>
            <person name="Halim A."/>
            <person name="Hossen Q.M.M."/>
            <person name="Hossain M.Z."/>
            <person name="Ahmed R."/>
            <person name="Khan M.M."/>
            <person name="Islam R."/>
            <person name="Rashid M.M."/>
            <person name="Khan S.A."/>
            <person name="Rahman M.S."/>
            <person name="Alam M."/>
            <person name="Yahiya A.S."/>
            <person name="Khan M.S."/>
            <person name="Azam M.S."/>
            <person name="Haque T."/>
            <person name="Lashkar M.Z.H."/>
            <person name="Akhand A.I."/>
            <person name="Morshed G."/>
            <person name="Roy S."/>
            <person name="Uddin K.S."/>
            <person name="Rabeya T."/>
            <person name="Hossain A.S."/>
            <person name="Chowdhury A."/>
            <person name="Snigdha A.R."/>
            <person name="Mortoza M.S."/>
            <person name="Matin S.A."/>
            <person name="Hoque S.M.E."/>
            <person name="Islam M.K."/>
            <person name="Roy D.K."/>
            <person name="Haider R."/>
            <person name="Moosa M.M."/>
            <person name="Elias S.M."/>
            <person name="Hasan A.M."/>
            <person name="Jahan S."/>
            <person name="Shafiuddin M."/>
            <person name="Mahmood N."/>
            <person name="Shommy N.S."/>
        </authorList>
    </citation>
    <scope>NUCLEOTIDE SEQUENCE [LARGE SCALE GENOMIC DNA]</scope>
    <source>
        <strain evidence="3">cv. O-4</strain>
    </source>
</reference>
<name>A0A1R3HQU7_9ROSI</name>
<dbReference type="AlphaFoldDB" id="A0A1R3HQU7"/>
<feature type="compositionally biased region" description="Basic and acidic residues" evidence="1">
    <location>
        <begin position="1"/>
        <end position="10"/>
    </location>
</feature>